<name>A0AAD6LHM3_9ROSI</name>
<reference evidence="2" key="1">
    <citation type="journal article" date="2023" name="Mol. Ecol. Resour.">
        <title>Chromosome-level genome assembly of a triploid poplar Populus alba 'Berolinensis'.</title>
        <authorList>
            <person name="Chen S."/>
            <person name="Yu Y."/>
            <person name="Wang X."/>
            <person name="Wang S."/>
            <person name="Zhang T."/>
            <person name="Zhou Y."/>
            <person name="He R."/>
            <person name="Meng N."/>
            <person name="Wang Y."/>
            <person name="Liu W."/>
            <person name="Liu Z."/>
            <person name="Liu J."/>
            <person name="Guo Q."/>
            <person name="Huang H."/>
            <person name="Sederoff R.R."/>
            <person name="Wang G."/>
            <person name="Qu G."/>
            <person name="Chen S."/>
        </authorList>
    </citation>
    <scope>NUCLEOTIDE SEQUENCE</scope>
    <source>
        <strain evidence="2">SC-2020</strain>
    </source>
</reference>
<evidence type="ECO:0000313" key="3">
    <source>
        <dbReference type="Proteomes" id="UP001164929"/>
    </source>
</evidence>
<keyword evidence="1" id="KW-0472">Membrane</keyword>
<gene>
    <name evidence="2" type="ORF">NC653_038613</name>
</gene>
<keyword evidence="3" id="KW-1185">Reference proteome</keyword>
<accession>A0AAD6LHM3</accession>
<organism evidence="2 3">
    <name type="scientific">Populus alba x Populus x berolinensis</name>
    <dbReference type="NCBI Taxonomy" id="444605"/>
    <lineage>
        <taxon>Eukaryota</taxon>
        <taxon>Viridiplantae</taxon>
        <taxon>Streptophyta</taxon>
        <taxon>Embryophyta</taxon>
        <taxon>Tracheophyta</taxon>
        <taxon>Spermatophyta</taxon>
        <taxon>Magnoliopsida</taxon>
        <taxon>eudicotyledons</taxon>
        <taxon>Gunneridae</taxon>
        <taxon>Pentapetalae</taxon>
        <taxon>rosids</taxon>
        <taxon>fabids</taxon>
        <taxon>Malpighiales</taxon>
        <taxon>Salicaceae</taxon>
        <taxon>Saliceae</taxon>
        <taxon>Populus</taxon>
    </lineage>
</organism>
<protein>
    <submittedName>
        <fullName evidence="2">Uncharacterized protein</fullName>
    </submittedName>
</protein>
<keyword evidence="1" id="KW-0812">Transmembrane</keyword>
<dbReference type="AlphaFoldDB" id="A0AAD6LHM3"/>
<sequence>MVTLETLHRSLAFHKAQPLSLSLSWLVGLLRLALLLMAA</sequence>
<evidence type="ECO:0000256" key="1">
    <source>
        <dbReference type="SAM" id="Phobius"/>
    </source>
</evidence>
<feature type="transmembrane region" description="Helical" evidence="1">
    <location>
        <begin position="20"/>
        <end position="38"/>
    </location>
</feature>
<dbReference type="EMBL" id="JAQIZT010000017">
    <property type="protein sequence ID" value="KAJ6960644.1"/>
    <property type="molecule type" value="Genomic_DNA"/>
</dbReference>
<keyword evidence="1" id="KW-1133">Transmembrane helix</keyword>
<comment type="caution">
    <text evidence="2">The sequence shown here is derived from an EMBL/GenBank/DDBJ whole genome shotgun (WGS) entry which is preliminary data.</text>
</comment>
<evidence type="ECO:0000313" key="2">
    <source>
        <dbReference type="EMBL" id="KAJ6960644.1"/>
    </source>
</evidence>
<proteinExistence type="predicted"/>
<dbReference type="Proteomes" id="UP001164929">
    <property type="component" value="Chromosome 17"/>
</dbReference>